<gene>
    <name evidence="4" type="ORF">CLEI1391_LOCUS6396</name>
</gene>
<reference evidence="4" key="1">
    <citation type="submission" date="2021-01" db="EMBL/GenBank/DDBJ databases">
        <authorList>
            <person name="Corre E."/>
            <person name="Pelletier E."/>
            <person name="Niang G."/>
            <person name="Scheremetjew M."/>
            <person name="Finn R."/>
            <person name="Kale V."/>
            <person name="Holt S."/>
            <person name="Cochrane G."/>
            <person name="Meng A."/>
            <person name="Brown T."/>
            <person name="Cohen L."/>
        </authorList>
    </citation>
    <scope>NUCLEOTIDE SEQUENCE</scope>
    <source>
        <strain evidence="4">SAG 11-49</strain>
    </source>
</reference>
<dbReference type="AlphaFoldDB" id="A0A7S0WN99"/>
<dbReference type="EMBL" id="HBFB01011303">
    <property type="protein sequence ID" value="CAD8674528.1"/>
    <property type="molecule type" value="Transcribed_RNA"/>
</dbReference>
<dbReference type="InterPro" id="IPR008584">
    <property type="entry name" value="CXXC_Zn-binding_euk"/>
</dbReference>
<dbReference type="GO" id="GO:0008270">
    <property type="term" value="F:zinc ion binding"/>
    <property type="evidence" value="ECO:0007669"/>
    <property type="project" value="TreeGrafter"/>
</dbReference>
<proteinExistence type="inferred from homology"/>
<dbReference type="PANTHER" id="PTHR12857">
    <property type="entry name" value="CXXC MOTIF CONTAINING ZINC BINDING PROTEIN"/>
    <property type="match status" value="1"/>
</dbReference>
<accession>A0A7S0WN99</accession>
<protein>
    <submittedName>
        <fullName evidence="4">Uncharacterized protein</fullName>
    </submittedName>
</protein>
<evidence type="ECO:0000313" key="4">
    <source>
        <dbReference type="EMBL" id="CAD8674528.1"/>
    </source>
</evidence>
<keyword evidence="3" id="KW-0862">Zinc</keyword>
<evidence type="ECO:0000256" key="2">
    <source>
        <dbReference type="ARBA" id="ARBA00022723"/>
    </source>
</evidence>
<comment type="similarity">
    <text evidence="1">Belongs to the UPF0587 family.</text>
</comment>
<name>A0A7S0WN99_9CHLO</name>
<dbReference type="PANTHER" id="PTHR12857:SF0">
    <property type="entry name" value="CXXC MOTIF CONTAINING ZINC BINDING PROTEIN"/>
    <property type="match status" value="1"/>
</dbReference>
<evidence type="ECO:0000256" key="3">
    <source>
        <dbReference type="ARBA" id="ARBA00022833"/>
    </source>
</evidence>
<sequence>MPVYLLCIQAELENIASLKLKPDAEFMMDVREAGGSEVRAGVVVSGEEEQEVAGGRGTAHFVMKFCKESKSQASITIMDPKDKELKGAVKGEFTAEDRGKWVALAAFECRGLEPIAFTPQAGWIATSAVSSTKWEDVDLAEKEWAEYDEKGGESVGVSELQACFKLHK</sequence>
<dbReference type="SUPFAM" id="SSF141678">
    <property type="entry name" value="MAL13P1.257-like"/>
    <property type="match status" value="1"/>
</dbReference>
<evidence type="ECO:0000256" key="1">
    <source>
        <dbReference type="ARBA" id="ARBA00007818"/>
    </source>
</evidence>
<keyword evidence="2" id="KW-0479">Metal-binding</keyword>
<dbReference type="Pfam" id="PF05907">
    <property type="entry name" value="CXXC_Zn-b_euk"/>
    <property type="match status" value="1"/>
</dbReference>
<organism evidence="4">
    <name type="scientific">Chlamydomonas leiostraca</name>
    <dbReference type="NCBI Taxonomy" id="1034604"/>
    <lineage>
        <taxon>Eukaryota</taxon>
        <taxon>Viridiplantae</taxon>
        <taxon>Chlorophyta</taxon>
        <taxon>core chlorophytes</taxon>
        <taxon>Chlorophyceae</taxon>
        <taxon>CS clade</taxon>
        <taxon>Chlamydomonadales</taxon>
        <taxon>Chlamydomonadaceae</taxon>
        <taxon>Chlamydomonas</taxon>
    </lineage>
</organism>